<dbReference type="Proteomes" id="UP000306509">
    <property type="component" value="Unassembled WGS sequence"/>
</dbReference>
<proteinExistence type="predicted"/>
<organism evidence="1 2">
    <name type="scientific">Robinsoniella peoriensis</name>
    <dbReference type="NCBI Taxonomy" id="180332"/>
    <lineage>
        <taxon>Bacteria</taxon>
        <taxon>Bacillati</taxon>
        <taxon>Bacillota</taxon>
        <taxon>Clostridia</taxon>
        <taxon>Lachnospirales</taxon>
        <taxon>Lachnospiraceae</taxon>
        <taxon>Robinsoniella</taxon>
    </lineage>
</organism>
<dbReference type="STRING" id="180332.GCA_000797495_03402"/>
<sequence length="32" mass="3553">MPPVILSTGQRVAVLHAVAIHNEDKNEHYKGK</sequence>
<protein>
    <submittedName>
        <fullName evidence="1">Uncharacterized protein</fullName>
    </submittedName>
</protein>
<name>A0A4U8Q0E8_9FIRM</name>
<dbReference type="AlphaFoldDB" id="A0A4U8Q0E8"/>
<reference evidence="1 2" key="1">
    <citation type="journal article" date="2019" name="Anaerobe">
        <title>Detection of Robinsoniella peoriensis in multiple bone samples of a trauma patient.</title>
        <authorList>
            <person name="Schrottner P."/>
            <person name="Hartwich K."/>
            <person name="Bunk B."/>
            <person name="Schober I."/>
            <person name="Helbig S."/>
            <person name="Rudolph W.W."/>
            <person name="Gunzer F."/>
        </authorList>
    </citation>
    <scope>NUCLEOTIDE SEQUENCE [LARGE SCALE GENOMIC DNA]</scope>
    <source>
        <strain evidence="1 2">DSM 106044</strain>
    </source>
</reference>
<evidence type="ECO:0000313" key="1">
    <source>
        <dbReference type="EMBL" id="TLC98151.1"/>
    </source>
</evidence>
<comment type="caution">
    <text evidence="1">The sequence shown here is derived from an EMBL/GenBank/DDBJ whole genome shotgun (WGS) entry which is preliminary data.</text>
</comment>
<evidence type="ECO:0000313" key="2">
    <source>
        <dbReference type="Proteomes" id="UP000306509"/>
    </source>
</evidence>
<keyword evidence="2" id="KW-1185">Reference proteome</keyword>
<dbReference type="EMBL" id="QGQD01000104">
    <property type="protein sequence ID" value="TLC98151.1"/>
    <property type="molecule type" value="Genomic_DNA"/>
</dbReference>
<gene>
    <name evidence="1" type="ORF">DSM106044_05057</name>
</gene>
<accession>A0A4U8Q0E8</accession>